<proteinExistence type="predicted"/>
<sequence>MNDFLTKEQCNMSHYAHEVQAVMHHRWAMTEINGLYYHIQIKPDTVVIQDPNNRKNDQIMPTAEFARMLDAFLANGAF</sequence>
<accession>A0AB35U1V0</accession>
<dbReference type="AlphaFoldDB" id="A0AB35U1V0"/>
<keyword evidence="2" id="KW-1185">Reference proteome</keyword>
<protein>
    <submittedName>
        <fullName evidence="1">Uncharacterized protein</fullName>
    </submittedName>
</protein>
<reference evidence="1 2" key="1">
    <citation type="submission" date="2022-03" db="EMBL/GenBank/DDBJ databases">
        <title>Novel taxa within the pig intestine.</title>
        <authorList>
            <person name="Wylensek D."/>
            <person name="Bishof K."/>
            <person name="Afrizal A."/>
            <person name="Clavel T."/>
        </authorList>
    </citation>
    <scope>NUCLEOTIDE SEQUENCE [LARGE SCALE GENOMIC DNA]</scope>
    <source>
        <strain evidence="1 2">CLA-KB-P133</strain>
    </source>
</reference>
<name>A0AB35U1V0_9FIRM</name>
<dbReference type="Proteomes" id="UP001286174">
    <property type="component" value="Unassembled WGS sequence"/>
</dbReference>
<organism evidence="1 2">
    <name type="scientific">Grylomicrobium aquisgranensis</name>
    <dbReference type="NCBI Taxonomy" id="2926318"/>
    <lineage>
        <taxon>Bacteria</taxon>
        <taxon>Bacillati</taxon>
        <taxon>Bacillota</taxon>
        <taxon>Erysipelotrichia</taxon>
        <taxon>Erysipelotrichales</taxon>
        <taxon>Erysipelotrichaceae</taxon>
        <taxon>Grylomicrobium</taxon>
    </lineage>
</organism>
<dbReference type="EMBL" id="JALBUR010000001">
    <property type="protein sequence ID" value="MDX8418639.1"/>
    <property type="molecule type" value="Genomic_DNA"/>
</dbReference>
<evidence type="ECO:0000313" key="1">
    <source>
        <dbReference type="EMBL" id="MDX8418639.1"/>
    </source>
</evidence>
<comment type="caution">
    <text evidence="1">The sequence shown here is derived from an EMBL/GenBank/DDBJ whole genome shotgun (WGS) entry which is preliminary data.</text>
</comment>
<evidence type="ECO:0000313" key="2">
    <source>
        <dbReference type="Proteomes" id="UP001286174"/>
    </source>
</evidence>
<gene>
    <name evidence="1" type="ORF">MOZ60_00860</name>
</gene>
<dbReference type="RefSeq" id="WP_370595314.1">
    <property type="nucleotide sequence ID" value="NZ_JALBUR010000001.1"/>
</dbReference>